<comment type="caution">
    <text evidence="2">The sequence shown here is derived from an EMBL/GenBank/DDBJ whole genome shotgun (WGS) entry which is preliminary data.</text>
</comment>
<organism evidence="2 3">
    <name type="scientific">Opisthorchis felineus</name>
    <dbReference type="NCBI Taxonomy" id="147828"/>
    <lineage>
        <taxon>Eukaryota</taxon>
        <taxon>Metazoa</taxon>
        <taxon>Spiralia</taxon>
        <taxon>Lophotrochozoa</taxon>
        <taxon>Platyhelminthes</taxon>
        <taxon>Trematoda</taxon>
        <taxon>Digenea</taxon>
        <taxon>Opisthorchiida</taxon>
        <taxon>Opisthorchiata</taxon>
        <taxon>Opisthorchiidae</taxon>
        <taxon>Opisthorchis</taxon>
    </lineage>
</organism>
<keyword evidence="1" id="KW-0732">Signal</keyword>
<evidence type="ECO:0000313" key="3">
    <source>
        <dbReference type="Proteomes" id="UP000308267"/>
    </source>
</evidence>
<feature type="chain" id="PRO_5020379789" evidence="1">
    <location>
        <begin position="21"/>
        <end position="90"/>
    </location>
</feature>
<dbReference type="OrthoDB" id="6245537at2759"/>
<reference evidence="2 3" key="1">
    <citation type="journal article" date="2019" name="BMC Genomics">
        <title>New insights from Opisthorchis felineus genome: update on genomics of the epidemiologically important liver flukes.</title>
        <authorList>
            <person name="Ershov N.I."/>
            <person name="Mordvinov V.A."/>
            <person name="Prokhortchouk E.B."/>
            <person name="Pakharukova M.Y."/>
            <person name="Gunbin K.V."/>
            <person name="Ustyantsev K."/>
            <person name="Genaev M.A."/>
            <person name="Blinov A.G."/>
            <person name="Mazur A."/>
            <person name="Boulygina E."/>
            <person name="Tsygankova S."/>
            <person name="Khrameeva E."/>
            <person name="Chekanov N."/>
            <person name="Fan G."/>
            <person name="Xiao A."/>
            <person name="Zhang H."/>
            <person name="Xu X."/>
            <person name="Yang H."/>
            <person name="Solovyev V."/>
            <person name="Lee S.M."/>
            <person name="Liu X."/>
            <person name="Afonnikov D.A."/>
            <person name="Skryabin K.G."/>
        </authorList>
    </citation>
    <scope>NUCLEOTIDE SEQUENCE [LARGE SCALE GENOMIC DNA]</scope>
    <source>
        <strain evidence="2">AK-0245</strain>
        <tissue evidence="2">Whole organism</tissue>
    </source>
</reference>
<sequence>MRLTVFICLVLVLFVAHAEARPNEETRAKLRESGQKLWAAVLSAVKKCAERFKQRVEEYLEKDNLGEKIAEIIKILSERLTKRIENYVKE</sequence>
<proteinExistence type="predicted"/>
<accession>A0A4S2LN27</accession>
<protein>
    <submittedName>
        <fullName evidence="2">Uncharacterized protein</fullName>
    </submittedName>
</protein>
<dbReference type="Proteomes" id="UP000308267">
    <property type="component" value="Unassembled WGS sequence"/>
</dbReference>
<name>A0A4S2LN27_OPIFE</name>
<dbReference type="AlphaFoldDB" id="A0A4S2LN27"/>
<dbReference type="EMBL" id="SJOL01006726">
    <property type="protein sequence ID" value="TGZ64466.1"/>
    <property type="molecule type" value="Genomic_DNA"/>
</dbReference>
<keyword evidence="3" id="KW-1185">Reference proteome</keyword>
<evidence type="ECO:0000313" key="2">
    <source>
        <dbReference type="EMBL" id="TGZ64466.1"/>
    </source>
</evidence>
<feature type="signal peptide" evidence="1">
    <location>
        <begin position="1"/>
        <end position="20"/>
    </location>
</feature>
<gene>
    <name evidence="2" type="ORF">CRM22_006358</name>
</gene>
<evidence type="ECO:0000256" key="1">
    <source>
        <dbReference type="SAM" id="SignalP"/>
    </source>
</evidence>